<sequence length="437" mass="50152">METRGSKKMVAMETTIKNGRRSNRERKMGLIQDVDELKRKLRHEENVHRALERAFTRPLGSLPRLPPYLPPHILELVAEVAVLEEEVVRLEERAVNFRLALYQEAVYISSNWNAENLRDSMDQNSIKIFFPNDYSRKLLSDIVTDYSGKLVNSKQLPIKQESLSSIPEEGSLKDKQSLENKMAKFITTPKKSLIEQELADMCVDHLKLQMERIFVDQERALSSSSSLDVKDSTSACRKEKDQSCDPYGICSESKVRDIGRYNSLCEIKASNVDLNRRGSVVFQIHRLKRYNILYICLLRTSIQRTRNIARCLVLLNQSLLNVITIEHFILRLPYHLMFITILPSIFFFAFLRTTCSKAAKNDDMKVRSMFGLEWSELLVTFALSCGSWSSPAVSVSQIRQYCSLQVDNELEASKKDYLQAAVGNTKTNKLIIPKSLL</sequence>
<feature type="domain" description="Ternary complex factor MIP1 leucine-zipper" evidence="4">
    <location>
        <begin position="23"/>
        <end position="104"/>
    </location>
</feature>
<dbReference type="eggNOG" id="ENOG502R9AE">
    <property type="taxonomic scope" value="Eukaryota"/>
</dbReference>
<dbReference type="PANTHER" id="PTHR46248">
    <property type="entry name" value="EXPRESSED PROTEIN"/>
    <property type="match status" value="1"/>
</dbReference>
<dbReference type="EMBL" id="CM002289">
    <property type="protein sequence ID" value="ESW28814.1"/>
    <property type="molecule type" value="Genomic_DNA"/>
</dbReference>
<dbReference type="AlphaFoldDB" id="V7CFA6"/>
<dbReference type="OrthoDB" id="418495at2759"/>
<dbReference type="PANTHER" id="PTHR46248:SF19">
    <property type="entry name" value="TERNARY COMPLEX FACTOR MIP1, LEUCINE-ZIPPER-RELATED"/>
    <property type="match status" value="1"/>
</dbReference>
<keyword evidence="6" id="KW-1185">Reference proteome</keyword>
<evidence type="ECO:0000256" key="2">
    <source>
        <dbReference type="SAM" id="Phobius"/>
    </source>
</evidence>
<keyword evidence="1" id="KW-0175">Coiled coil</keyword>
<keyword evidence="2" id="KW-1133">Transmembrane helix</keyword>
<feature type="non-terminal residue" evidence="5">
    <location>
        <position position="437"/>
    </location>
</feature>
<evidence type="ECO:0000256" key="1">
    <source>
        <dbReference type="SAM" id="Coils"/>
    </source>
</evidence>
<dbReference type="SMR" id="V7CFA6"/>
<feature type="transmembrane region" description="Helical" evidence="2">
    <location>
        <begin position="336"/>
        <end position="355"/>
    </location>
</feature>
<feature type="coiled-coil region" evidence="1">
    <location>
        <begin position="27"/>
        <end position="100"/>
    </location>
</feature>
<accession>V7CFA6</accession>
<dbReference type="STRING" id="3885.V7CFA6"/>
<evidence type="ECO:0008006" key="7">
    <source>
        <dbReference type="Google" id="ProtNLM"/>
    </source>
</evidence>
<dbReference type="Proteomes" id="UP000000226">
    <property type="component" value="Chromosome 2"/>
</dbReference>
<gene>
    <name evidence="5" type="ORF">PHAVU_002G020400g</name>
</gene>
<evidence type="ECO:0000313" key="5">
    <source>
        <dbReference type="EMBL" id="ESW28814.1"/>
    </source>
</evidence>
<feature type="domain" description="DUF547" evidence="3">
    <location>
        <begin position="290"/>
        <end position="418"/>
    </location>
</feature>
<dbReference type="OMA" id="TRNIARC"/>
<evidence type="ECO:0000259" key="3">
    <source>
        <dbReference type="Pfam" id="PF04784"/>
    </source>
</evidence>
<organism evidence="5 6">
    <name type="scientific">Phaseolus vulgaris</name>
    <name type="common">Kidney bean</name>
    <name type="synonym">French bean</name>
    <dbReference type="NCBI Taxonomy" id="3885"/>
    <lineage>
        <taxon>Eukaryota</taxon>
        <taxon>Viridiplantae</taxon>
        <taxon>Streptophyta</taxon>
        <taxon>Embryophyta</taxon>
        <taxon>Tracheophyta</taxon>
        <taxon>Spermatophyta</taxon>
        <taxon>Magnoliopsida</taxon>
        <taxon>eudicotyledons</taxon>
        <taxon>Gunneridae</taxon>
        <taxon>Pentapetalae</taxon>
        <taxon>rosids</taxon>
        <taxon>fabids</taxon>
        <taxon>Fabales</taxon>
        <taxon>Fabaceae</taxon>
        <taxon>Papilionoideae</taxon>
        <taxon>50 kb inversion clade</taxon>
        <taxon>NPAAA clade</taxon>
        <taxon>indigoferoid/millettioid clade</taxon>
        <taxon>Phaseoleae</taxon>
        <taxon>Phaseolus</taxon>
    </lineage>
</organism>
<keyword evidence="2" id="KW-0472">Membrane</keyword>
<evidence type="ECO:0000313" key="6">
    <source>
        <dbReference type="Proteomes" id="UP000000226"/>
    </source>
</evidence>
<protein>
    <recommendedName>
        <fullName evidence="7">Ternary complex factor MIP1 leucine-zipper domain-containing protein</fullName>
    </recommendedName>
</protein>
<dbReference type="Gramene" id="ESW28814">
    <property type="protein sequence ID" value="ESW28814"/>
    <property type="gene ID" value="PHAVU_002G020400g"/>
</dbReference>
<name>V7CFA6_PHAVU</name>
<dbReference type="InterPro" id="IPR025757">
    <property type="entry name" value="MIP1_Leuzipper"/>
</dbReference>
<dbReference type="InterPro" id="IPR006869">
    <property type="entry name" value="DUF547"/>
</dbReference>
<keyword evidence="2" id="KW-0812">Transmembrane</keyword>
<reference evidence="6" key="1">
    <citation type="journal article" date="2014" name="Nat. Genet.">
        <title>A reference genome for common bean and genome-wide analysis of dual domestications.</title>
        <authorList>
            <person name="Schmutz J."/>
            <person name="McClean P.E."/>
            <person name="Mamidi S."/>
            <person name="Wu G.A."/>
            <person name="Cannon S.B."/>
            <person name="Grimwood J."/>
            <person name="Jenkins J."/>
            <person name="Shu S."/>
            <person name="Song Q."/>
            <person name="Chavarro C."/>
            <person name="Torres-Torres M."/>
            <person name="Geffroy V."/>
            <person name="Moghaddam S.M."/>
            <person name="Gao D."/>
            <person name="Abernathy B."/>
            <person name="Barry K."/>
            <person name="Blair M."/>
            <person name="Brick M.A."/>
            <person name="Chovatia M."/>
            <person name="Gepts P."/>
            <person name="Goodstein D.M."/>
            <person name="Gonzales M."/>
            <person name="Hellsten U."/>
            <person name="Hyten D.L."/>
            <person name="Jia G."/>
            <person name="Kelly J.D."/>
            <person name="Kudrna D."/>
            <person name="Lee R."/>
            <person name="Richard M.M."/>
            <person name="Miklas P.N."/>
            <person name="Osorno J.M."/>
            <person name="Rodrigues J."/>
            <person name="Thareau V."/>
            <person name="Urrea C.A."/>
            <person name="Wang M."/>
            <person name="Yu Y."/>
            <person name="Zhang M."/>
            <person name="Wing R.A."/>
            <person name="Cregan P.B."/>
            <person name="Rokhsar D.S."/>
            <person name="Jackson S.A."/>
        </authorList>
    </citation>
    <scope>NUCLEOTIDE SEQUENCE [LARGE SCALE GENOMIC DNA]</scope>
    <source>
        <strain evidence="6">cv. G19833</strain>
    </source>
</reference>
<dbReference type="Pfam" id="PF14389">
    <property type="entry name" value="Lzipper-MIP1"/>
    <property type="match status" value="1"/>
</dbReference>
<dbReference type="Pfam" id="PF04784">
    <property type="entry name" value="DUF547"/>
    <property type="match status" value="1"/>
</dbReference>
<evidence type="ECO:0000259" key="4">
    <source>
        <dbReference type="Pfam" id="PF14389"/>
    </source>
</evidence>
<proteinExistence type="predicted"/>